<evidence type="ECO:0000313" key="7">
    <source>
        <dbReference type="EMBL" id="ASV33903.1"/>
    </source>
</evidence>
<organism evidence="7 8">
    <name type="scientific">Candidatus Williamhamiltonella defendens</name>
    <dbReference type="NCBI Taxonomy" id="138072"/>
    <lineage>
        <taxon>Bacteria</taxon>
        <taxon>Pseudomonadati</taxon>
        <taxon>Pseudomonadota</taxon>
        <taxon>Gammaproteobacteria</taxon>
        <taxon>Enterobacterales</taxon>
        <taxon>Enterobacteriaceae</taxon>
        <taxon>aphid secondary symbionts</taxon>
        <taxon>Candidatus Williamhamiltonella</taxon>
    </lineage>
</organism>
<evidence type="ECO:0000256" key="3">
    <source>
        <dbReference type="ARBA" id="ARBA00023136"/>
    </source>
</evidence>
<proteinExistence type="predicted"/>
<dbReference type="PROSITE" id="PS51257">
    <property type="entry name" value="PROKAR_LIPOPROTEIN"/>
    <property type="match status" value="1"/>
</dbReference>
<evidence type="ECO:0000259" key="5">
    <source>
        <dbReference type="Pfam" id="PF00263"/>
    </source>
</evidence>
<dbReference type="InterPro" id="IPR013359">
    <property type="entry name" value="Pilus_4B_PilN"/>
</dbReference>
<evidence type="ECO:0000259" key="6">
    <source>
        <dbReference type="Pfam" id="PF07655"/>
    </source>
</evidence>
<evidence type="ECO:0000256" key="4">
    <source>
        <dbReference type="SAM" id="MobiDB-lite"/>
    </source>
</evidence>
<dbReference type="InterPro" id="IPR050810">
    <property type="entry name" value="Bact_Secretion_Sys_Channel"/>
</dbReference>
<dbReference type="InterPro" id="IPR004846">
    <property type="entry name" value="T2SS/T3SS_dom"/>
</dbReference>
<dbReference type="Proteomes" id="UP000792865">
    <property type="component" value="Chromosome"/>
</dbReference>
<protein>
    <submittedName>
        <fullName evidence="7">PilN family type IVB pilus formation outer membrane protein</fullName>
    </submittedName>
</protein>
<keyword evidence="2" id="KW-0732">Signal</keyword>
<dbReference type="Pfam" id="PF07655">
    <property type="entry name" value="Secretin_N_2"/>
    <property type="match status" value="1"/>
</dbReference>
<evidence type="ECO:0000256" key="2">
    <source>
        <dbReference type="ARBA" id="ARBA00022729"/>
    </source>
</evidence>
<evidence type="ECO:0000256" key="1">
    <source>
        <dbReference type="ARBA" id="ARBA00004370"/>
    </source>
</evidence>
<keyword evidence="3" id="KW-0472">Membrane</keyword>
<accession>A0AAC9VJ99</accession>
<feature type="domain" description="Secretin N-terminal" evidence="6">
    <location>
        <begin position="216"/>
        <end position="291"/>
    </location>
</feature>
<name>A0AAC9VJ99_9ENTR</name>
<feature type="domain" description="Type II/III secretion system secretin-like" evidence="5">
    <location>
        <begin position="395"/>
        <end position="537"/>
    </location>
</feature>
<dbReference type="GO" id="GO:0009297">
    <property type="term" value="P:pilus assembly"/>
    <property type="evidence" value="ECO:0007669"/>
    <property type="project" value="InterPro"/>
</dbReference>
<dbReference type="InterPro" id="IPR011514">
    <property type="entry name" value="Secretin_N_2"/>
</dbReference>
<evidence type="ECO:0000313" key="8">
    <source>
        <dbReference type="Proteomes" id="UP000792865"/>
    </source>
</evidence>
<gene>
    <name evidence="7" type="ORF">CJJ18_07800</name>
</gene>
<sequence>MTRRDTHEHAILGGCLSIALFFSGCAVNHRIDNVMEAAQTDSDKVSALLKDASTARPVVKFYQEQWINPVPIKSVTKAIPEKMRRCHMTYKTSQPQTIYQFAQDVTQQCGFRVKISPDAAALLSRGASHLGGKGQTQNRDRGPSSLPPLDNDGMMPLPSMDIQTSRLNSATASMNNTITDVAFSGNVADLLDMVTARLGISWRCHHEEITLFYLETRRFNIDPTNAKYSLKNHQKSGLSTESGSGGRASGHSGSSTSQQTEMSNDLYGDIQKTAESMLTPSVGRLSLNQTSGVVVVTDVPEVVNRIGEYLRDENIKLSKQVLLKVVVYTVHTETADQSGIDWNVIFKSLSGKYGIHVENAFNAGSNLANGGFEILQTATGRASQWAGSPFLLKALSEQVKVSDVKTLSIMTTNLATAGMQIGKQTTYLRKTSVTTGNTTTGAEPVQSLEPGEITTGTNINIMPKILEGNEKMMLTMMMDISSLNRLRRIENRNKTESIEAPDTDSRSIPQRVWLKPGETVLMSGFEQNIQDGSQQGVGSSRYFLFGGGRSGKSKKESFVITITPLLR</sequence>
<dbReference type="GO" id="GO:0009306">
    <property type="term" value="P:protein secretion"/>
    <property type="evidence" value="ECO:0007669"/>
    <property type="project" value="InterPro"/>
</dbReference>
<dbReference type="PANTHER" id="PTHR30332:SF24">
    <property type="entry name" value="SECRETIN GSPD-RELATED"/>
    <property type="match status" value="1"/>
</dbReference>
<feature type="region of interest" description="Disordered" evidence="4">
    <location>
        <begin position="230"/>
        <end position="262"/>
    </location>
</feature>
<comment type="subcellular location">
    <subcellularLocation>
        <location evidence="1">Membrane</location>
    </subcellularLocation>
</comment>
<feature type="region of interest" description="Disordered" evidence="4">
    <location>
        <begin position="128"/>
        <end position="158"/>
    </location>
</feature>
<dbReference type="GO" id="GO:0019867">
    <property type="term" value="C:outer membrane"/>
    <property type="evidence" value="ECO:0007669"/>
    <property type="project" value="InterPro"/>
</dbReference>
<dbReference type="NCBIfam" id="TIGR02520">
    <property type="entry name" value="pilus_B_mal_scr"/>
    <property type="match status" value="1"/>
</dbReference>
<dbReference type="AlphaFoldDB" id="A0AAC9VJ99"/>
<dbReference type="Pfam" id="PF00263">
    <property type="entry name" value="Secretin"/>
    <property type="match status" value="1"/>
</dbReference>
<reference evidence="7" key="1">
    <citation type="submission" date="2017-08" db="EMBL/GenBank/DDBJ databases">
        <title>Genome sequence of Candidatus Hamiltonella defensa from Acyrthosiphon pisum strain MI47.</title>
        <authorList>
            <person name="Patel V.A."/>
            <person name="Chevignon G."/>
            <person name="Russell J.A."/>
            <person name="Oliver K.M."/>
        </authorList>
    </citation>
    <scope>NUCLEOTIDE SEQUENCE</scope>
    <source>
        <strain evidence="7">MI47</strain>
    </source>
</reference>
<dbReference type="EMBL" id="CP022932">
    <property type="protein sequence ID" value="ASV33903.1"/>
    <property type="molecule type" value="Genomic_DNA"/>
</dbReference>
<dbReference type="PANTHER" id="PTHR30332">
    <property type="entry name" value="PROBABLE GENERAL SECRETION PATHWAY PROTEIN D"/>
    <property type="match status" value="1"/>
</dbReference>